<dbReference type="EMBL" id="VIIS01002197">
    <property type="protein sequence ID" value="KAF0287342.1"/>
    <property type="molecule type" value="Genomic_DNA"/>
</dbReference>
<evidence type="ECO:0000259" key="1">
    <source>
        <dbReference type="Pfam" id="PF23088"/>
    </source>
</evidence>
<dbReference type="Pfam" id="PF23088">
    <property type="entry name" value="DUF7047"/>
    <property type="match status" value="1"/>
</dbReference>
<feature type="domain" description="DUF7047" evidence="1">
    <location>
        <begin position="398"/>
        <end position="458"/>
    </location>
</feature>
<organism evidence="2 3">
    <name type="scientific">Amphibalanus amphitrite</name>
    <name type="common">Striped barnacle</name>
    <name type="synonym">Balanus amphitrite</name>
    <dbReference type="NCBI Taxonomy" id="1232801"/>
    <lineage>
        <taxon>Eukaryota</taxon>
        <taxon>Metazoa</taxon>
        <taxon>Ecdysozoa</taxon>
        <taxon>Arthropoda</taxon>
        <taxon>Crustacea</taxon>
        <taxon>Multicrustacea</taxon>
        <taxon>Cirripedia</taxon>
        <taxon>Thoracica</taxon>
        <taxon>Thoracicalcarea</taxon>
        <taxon>Balanomorpha</taxon>
        <taxon>Balanoidea</taxon>
        <taxon>Balanidae</taxon>
        <taxon>Amphibalaninae</taxon>
        <taxon>Amphibalanus</taxon>
    </lineage>
</organism>
<protein>
    <recommendedName>
        <fullName evidence="1">DUF7047 domain-containing protein</fullName>
    </recommendedName>
</protein>
<dbReference type="InterPro" id="IPR052055">
    <property type="entry name" value="Hepadnavirus_pol/RT"/>
</dbReference>
<dbReference type="Gene3D" id="3.30.70.270">
    <property type="match status" value="1"/>
</dbReference>
<keyword evidence="3" id="KW-1185">Reference proteome</keyword>
<comment type="caution">
    <text evidence="2">The sequence shown here is derived from an EMBL/GenBank/DDBJ whole genome shotgun (WGS) entry which is preliminary data.</text>
</comment>
<dbReference type="Proteomes" id="UP000440578">
    <property type="component" value="Unassembled WGS sequence"/>
</dbReference>
<dbReference type="SUPFAM" id="SSF56672">
    <property type="entry name" value="DNA/RNA polymerases"/>
    <property type="match status" value="1"/>
</dbReference>
<evidence type="ECO:0000313" key="3">
    <source>
        <dbReference type="Proteomes" id="UP000440578"/>
    </source>
</evidence>
<dbReference type="PANTHER" id="PTHR33050">
    <property type="entry name" value="REVERSE TRANSCRIPTASE DOMAIN-CONTAINING PROTEIN"/>
    <property type="match status" value="1"/>
</dbReference>
<evidence type="ECO:0000313" key="2">
    <source>
        <dbReference type="EMBL" id="KAF0287342.1"/>
    </source>
</evidence>
<name>A0A6A4VAH5_AMPAM</name>
<dbReference type="PANTHER" id="PTHR33050:SF7">
    <property type="entry name" value="RIBONUCLEASE H"/>
    <property type="match status" value="1"/>
</dbReference>
<dbReference type="InterPro" id="IPR055475">
    <property type="entry name" value="DUF7047"/>
</dbReference>
<dbReference type="InterPro" id="IPR043502">
    <property type="entry name" value="DNA/RNA_pol_sf"/>
</dbReference>
<dbReference type="InterPro" id="IPR043128">
    <property type="entry name" value="Rev_trsase/Diguanyl_cyclase"/>
</dbReference>
<dbReference type="Gene3D" id="3.10.10.10">
    <property type="entry name" value="HIV Type 1 Reverse Transcriptase, subunit A, domain 1"/>
    <property type="match status" value="1"/>
</dbReference>
<dbReference type="OrthoDB" id="6082665at2759"/>
<reference evidence="2 3" key="1">
    <citation type="submission" date="2019-07" db="EMBL/GenBank/DDBJ databases">
        <title>Draft genome assembly of a fouling barnacle, Amphibalanus amphitrite (Darwin, 1854): The first reference genome for Thecostraca.</title>
        <authorList>
            <person name="Kim W."/>
        </authorList>
    </citation>
    <scope>NUCLEOTIDE SEQUENCE [LARGE SCALE GENOMIC DNA]</scope>
    <source>
        <strain evidence="2">SNU_AA5</strain>
        <tissue evidence="2">Soma without cirri and trophi</tissue>
    </source>
</reference>
<sequence>MQQGTRVPVHVCVIRRHQDGFTPTNSPNIGRFQEKSHLVMTGSIQDLDGIESRELEIGGSRCRRVALIDSGCTRTLVHESVCHQWRRSAAEVITVNGQRLQCEGDAEVRLAVPGCRAVEFGRRSVACAATGEETGLKIEKEDFVVTFDPTRRRWVMSWKWAGGRAPGELGGAVDEYPVPEEARAEYEAELENWIRDGWLSEYDEEELGPAMGSIPLMAVMQRTKVKPVMDFRSLNKHVPAFTGDADVCAERLRRWRQMGASVALVDLKKAFLQIHVEKALWLYHTVWFRGRRYALTRMGFGISVASSVMQAVLDLTVAQDPRVAAAVSTYVDDILVNEDKLPATQVAEQLQIYGLESKAPQRASDGTRILGLRFWGEPDGDLRWGRDNDVKNVPKPLTKRKVFSICGQLTSHYPVCGWLRPAASFVKRLANETASRWDDPIEGDLVPQLVEELVASVNATDPARGRWNVSGDTMTIYTDASSLALGVTVKWTEIR</sequence>
<dbReference type="AlphaFoldDB" id="A0A6A4VAH5"/>
<proteinExistence type="predicted"/>
<dbReference type="GO" id="GO:0071897">
    <property type="term" value="P:DNA biosynthetic process"/>
    <property type="evidence" value="ECO:0007669"/>
    <property type="project" value="UniProtKB-ARBA"/>
</dbReference>
<accession>A0A6A4VAH5</accession>
<gene>
    <name evidence="2" type="ORF">FJT64_001467</name>
</gene>